<evidence type="ECO:0000313" key="2">
    <source>
        <dbReference type="Proteomes" id="UP001210231"/>
    </source>
</evidence>
<organism evidence="1 2">
    <name type="scientific">Polluticaenibacter yanchengensis</name>
    <dbReference type="NCBI Taxonomy" id="3014562"/>
    <lineage>
        <taxon>Bacteria</taxon>
        <taxon>Pseudomonadati</taxon>
        <taxon>Bacteroidota</taxon>
        <taxon>Chitinophagia</taxon>
        <taxon>Chitinophagales</taxon>
        <taxon>Chitinophagaceae</taxon>
        <taxon>Polluticaenibacter</taxon>
    </lineage>
</organism>
<evidence type="ECO:0008006" key="3">
    <source>
        <dbReference type="Google" id="ProtNLM"/>
    </source>
</evidence>
<evidence type="ECO:0000313" key="1">
    <source>
        <dbReference type="EMBL" id="MDA3613587.1"/>
    </source>
</evidence>
<dbReference type="RefSeq" id="WP_407029917.1">
    <property type="nucleotide sequence ID" value="NZ_JAQGEF010000002.1"/>
</dbReference>
<gene>
    <name evidence="1" type="ORF">O3P16_02105</name>
</gene>
<comment type="caution">
    <text evidence="1">The sequence shown here is derived from an EMBL/GenBank/DDBJ whole genome shotgun (WGS) entry which is preliminary data.</text>
</comment>
<name>A0ABT4UGX8_9BACT</name>
<dbReference type="Proteomes" id="UP001210231">
    <property type="component" value="Unassembled WGS sequence"/>
</dbReference>
<sequence>MTYQSILKIKIFVLAAIFLVSCRQQNFNTVNSLSKDEQTAFKTKIIRYVAELPKYATYENRFESRFDEPYNTLVKKTYLDKYYVAEDGYTYFEVRKVAPSLKVKFNATGGRLKVDANGNITDYSEIYRTWKMEDEELAEQTGMLFPKMVNGDDLSPYYTDNAGGKLIIEFPDKNVEYNSDLRRWVTKGTIN</sequence>
<protein>
    <recommendedName>
        <fullName evidence="3">LPS export ABC transporter periplasmic protein LptC</fullName>
    </recommendedName>
</protein>
<dbReference type="EMBL" id="JAQGEF010000002">
    <property type="protein sequence ID" value="MDA3613587.1"/>
    <property type="molecule type" value="Genomic_DNA"/>
</dbReference>
<accession>A0ABT4UGX8</accession>
<keyword evidence="2" id="KW-1185">Reference proteome</keyword>
<proteinExistence type="predicted"/>
<reference evidence="1 2" key="1">
    <citation type="submission" date="2022-12" db="EMBL/GenBank/DDBJ databases">
        <title>Chitinophagaceae gen. sp. nov., a new member of the family Chitinophagaceae, isolated from soil in a chemical factory.</title>
        <authorList>
            <person name="Ke Z."/>
        </authorList>
    </citation>
    <scope>NUCLEOTIDE SEQUENCE [LARGE SCALE GENOMIC DNA]</scope>
    <source>
        <strain evidence="1 2">LY-5</strain>
    </source>
</reference>